<accession>A0ABS8NM82</accession>
<evidence type="ECO:0000256" key="6">
    <source>
        <dbReference type="SAM" id="MobiDB-lite"/>
    </source>
</evidence>
<keyword evidence="2" id="KW-1003">Cell membrane</keyword>
<dbReference type="Pfam" id="PF06271">
    <property type="entry name" value="RDD"/>
    <property type="match status" value="1"/>
</dbReference>
<protein>
    <submittedName>
        <fullName evidence="9">RDD family protein</fullName>
    </submittedName>
</protein>
<organism evidence="9 10">
    <name type="scientific">Rhodopirellula halodulae</name>
    <dbReference type="NCBI Taxonomy" id="2894198"/>
    <lineage>
        <taxon>Bacteria</taxon>
        <taxon>Pseudomonadati</taxon>
        <taxon>Planctomycetota</taxon>
        <taxon>Planctomycetia</taxon>
        <taxon>Pirellulales</taxon>
        <taxon>Pirellulaceae</taxon>
        <taxon>Rhodopirellula</taxon>
    </lineage>
</organism>
<dbReference type="InterPro" id="IPR010432">
    <property type="entry name" value="RDD"/>
</dbReference>
<keyword evidence="4 7" id="KW-1133">Transmembrane helix</keyword>
<feature type="domain" description="RDD" evidence="8">
    <location>
        <begin position="124"/>
        <end position="239"/>
    </location>
</feature>
<feature type="compositionally biased region" description="Low complexity" evidence="6">
    <location>
        <begin position="50"/>
        <end position="66"/>
    </location>
</feature>
<comment type="caution">
    <text evidence="9">The sequence shown here is derived from an EMBL/GenBank/DDBJ whole genome shotgun (WGS) entry which is preliminary data.</text>
</comment>
<evidence type="ECO:0000313" key="9">
    <source>
        <dbReference type="EMBL" id="MCC9644682.1"/>
    </source>
</evidence>
<evidence type="ECO:0000256" key="5">
    <source>
        <dbReference type="ARBA" id="ARBA00023136"/>
    </source>
</evidence>
<evidence type="ECO:0000256" key="3">
    <source>
        <dbReference type="ARBA" id="ARBA00022692"/>
    </source>
</evidence>
<comment type="subcellular location">
    <subcellularLocation>
        <location evidence="1">Cell membrane</location>
        <topology evidence="1">Multi-pass membrane protein</topology>
    </subcellularLocation>
</comment>
<evidence type="ECO:0000313" key="10">
    <source>
        <dbReference type="Proteomes" id="UP001430306"/>
    </source>
</evidence>
<keyword evidence="10" id="KW-1185">Reference proteome</keyword>
<keyword evidence="3 7" id="KW-0812">Transmembrane</keyword>
<dbReference type="PANTHER" id="PTHR36115:SF4">
    <property type="entry name" value="MEMBRANE PROTEIN"/>
    <property type="match status" value="1"/>
</dbReference>
<evidence type="ECO:0000256" key="4">
    <source>
        <dbReference type="ARBA" id="ARBA00022989"/>
    </source>
</evidence>
<evidence type="ECO:0000256" key="1">
    <source>
        <dbReference type="ARBA" id="ARBA00004651"/>
    </source>
</evidence>
<feature type="region of interest" description="Disordered" evidence="6">
    <location>
        <begin position="34"/>
        <end position="66"/>
    </location>
</feature>
<dbReference type="RefSeq" id="WP_230276387.1">
    <property type="nucleotide sequence ID" value="NZ_JAJKFW010000059.1"/>
</dbReference>
<dbReference type="PANTHER" id="PTHR36115">
    <property type="entry name" value="PROLINE-RICH ANTIGEN HOMOLOG-RELATED"/>
    <property type="match status" value="1"/>
</dbReference>
<keyword evidence="5 7" id="KW-0472">Membrane</keyword>
<evidence type="ECO:0000256" key="2">
    <source>
        <dbReference type="ARBA" id="ARBA00022475"/>
    </source>
</evidence>
<gene>
    <name evidence="9" type="ORF">LOC71_20610</name>
</gene>
<evidence type="ECO:0000259" key="8">
    <source>
        <dbReference type="Pfam" id="PF06271"/>
    </source>
</evidence>
<evidence type="ECO:0000256" key="7">
    <source>
        <dbReference type="SAM" id="Phobius"/>
    </source>
</evidence>
<feature type="transmembrane region" description="Helical" evidence="7">
    <location>
        <begin position="180"/>
        <end position="199"/>
    </location>
</feature>
<proteinExistence type="predicted"/>
<feature type="transmembrane region" description="Helical" evidence="7">
    <location>
        <begin position="139"/>
        <end position="160"/>
    </location>
</feature>
<dbReference type="InterPro" id="IPR051791">
    <property type="entry name" value="Pra-immunoreactive"/>
</dbReference>
<dbReference type="Proteomes" id="UP001430306">
    <property type="component" value="Unassembled WGS sequence"/>
</dbReference>
<reference evidence="9" key="1">
    <citation type="submission" date="2021-11" db="EMBL/GenBank/DDBJ databases">
        <title>Genome sequence.</title>
        <authorList>
            <person name="Sun Q."/>
        </authorList>
    </citation>
    <scope>NUCLEOTIDE SEQUENCE</scope>
    <source>
        <strain evidence="9">JC740</strain>
    </source>
</reference>
<dbReference type="EMBL" id="JAJKFW010000059">
    <property type="protein sequence ID" value="MCC9644682.1"/>
    <property type="molecule type" value="Genomic_DNA"/>
</dbReference>
<name>A0ABS8NM82_9BACT</name>
<sequence length="261" mass="26830">MKLKCPGCSKLLQIPDTAAGKTVKCPCGKQLRVPMPKSASGQAPVKRPVAAGATATPRPAARASASPLGADAGLFDELTETDLAPVAVAPRPGTAPAAASGGGHNPYASSMTEADAAGGAAGNYASQNKRVANYILDNIFMSFMSLGIGVVVGIAMIAMYGVEMTDQQEATADTVTSGLGFGFFLFYYVAMEAIFGATLGKFITGTRVIAADGGKAGFGKIIGRNLARMIPFDPLSFLFGDKTTGWHDSISGTRVIDIRKG</sequence>